<accession>A0A8H4ERD9</accession>
<comment type="caution">
    <text evidence="1">The sequence shown here is derived from an EMBL/GenBank/DDBJ whole genome shotgun (WGS) entry which is preliminary data.</text>
</comment>
<protein>
    <submittedName>
        <fullName evidence="1">Uncharacterized protein</fullName>
    </submittedName>
</protein>
<dbReference type="Proteomes" id="UP000439903">
    <property type="component" value="Unassembled WGS sequence"/>
</dbReference>
<organism evidence="1 2">
    <name type="scientific">Gigaspora margarita</name>
    <dbReference type="NCBI Taxonomy" id="4874"/>
    <lineage>
        <taxon>Eukaryota</taxon>
        <taxon>Fungi</taxon>
        <taxon>Fungi incertae sedis</taxon>
        <taxon>Mucoromycota</taxon>
        <taxon>Glomeromycotina</taxon>
        <taxon>Glomeromycetes</taxon>
        <taxon>Diversisporales</taxon>
        <taxon>Gigasporaceae</taxon>
        <taxon>Gigaspora</taxon>
    </lineage>
</organism>
<dbReference type="AlphaFoldDB" id="A0A8H4ERD9"/>
<dbReference type="EMBL" id="WTPW01000170">
    <property type="protein sequence ID" value="KAF0539691.1"/>
    <property type="molecule type" value="Genomic_DNA"/>
</dbReference>
<sequence>MAVVVGGCKHQNWVQTTKNGLQTNIEPWMTRSLKKKVRITNITLEKLLNEKYPSETRAEVKEVKIRPRSFDEIIKEKGFLALRV</sequence>
<evidence type="ECO:0000313" key="1">
    <source>
        <dbReference type="EMBL" id="KAF0539691.1"/>
    </source>
</evidence>
<proteinExistence type="predicted"/>
<evidence type="ECO:0000313" key="2">
    <source>
        <dbReference type="Proteomes" id="UP000439903"/>
    </source>
</evidence>
<name>A0A8H4ERD9_GIGMA</name>
<reference evidence="1 2" key="1">
    <citation type="journal article" date="2019" name="Environ. Microbiol.">
        <title>At the nexus of three kingdoms: the genome of the mycorrhizal fungus Gigaspora margarita provides insights into plant, endobacterial and fungal interactions.</title>
        <authorList>
            <person name="Venice F."/>
            <person name="Ghignone S."/>
            <person name="Salvioli di Fossalunga A."/>
            <person name="Amselem J."/>
            <person name="Novero M."/>
            <person name="Xianan X."/>
            <person name="Sedzielewska Toro K."/>
            <person name="Morin E."/>
            <person name="Lipzen A."/>
            <person name="Grigoriev I.V."/>
            <person name="Henrissat B."/>
            <person name="Martin F.M."/>
            <person name="Bonfante P."/>
        </authorList>
    </citation>
    <scope>NUCLEOTIDE SEQUENCE [LARGE SCALE GENOMIC DNA]</scope>
    <source>
        <strain evidence="1 2">BEG34</strain>
    </source>
</reference>
<gene>
    <name evidence="1" type="ORF">F8M41_006950</name>
</gene>
<keyword evidence="2" id="KW-1185">Reference proteome</keyword>